<evidence type="ECO:0000313" key="6">
    <source>
        <dbReference type="EMBL" id="KYO52655.1"/>
    </source>
</evidence>
<keyword evidence="2 5" id="KW-0812">Transmembrane</keyword>
<sequence length="244" mass="24995">MTDPVTELLAWARALSWQGVALLALTFAAWAAARRLWAAARGSAFLTPVLTAAVLITGVLTAIDLPVGDYGRATTPLSAALLPATAAMAVPLWRMRVYLRAVWRPLVAGTIAGGATSFLGIFLIGPLLGLPLPDQLGLGLRAVTAPVAIPLAQSLGSTMDVTMLGVLGNGLFGAMATPRLARLALTRLAGLRDDDRVTGFTLGLTSHAIGVAHAAPRGGDMAAMAAAGMLANAVCTTLMVIPLL</sequence>
<comment type="subcellular location">
    <subcellularLocation>
        <location evidence="1">Membrane</location>
        <topology evidence="1">Multi-pass membrane protein</topology>
    </subcellularLocation>
</comment>
<dbReference type="RefSeq" id="WP_062763923.1">
    <property type="nucleotide sequence ID" value="NZ_CP121042.1"/>
</dbReference>
<evidence type="ECO:0000256" key="1">
    <source>
        <dbReference type="ARBA" id="ARBA00004141"/>
    </source>
</evidence>
<evidence type="ECO:0000313" key="7">
    <source>
        <dbReference type="Proteomes" id="UP000075787"/>
    </source>
</evidence>
<evidence type="ECO:0000256" key="2">
    <source>
        <dbReference type="ARBA" id="ARBA00022692"/>
    </source>
</evidence>
<accession>A0A161R434</accession>
<evidence type="ECO:0000256" key="3">
    <source>
        <dbReference type="ARBA" id="ARBA00022989"/>
    </source>
</evidence>
<dbReference type="GeneID" id="97238825"/>
<feature type="transmembrane region" description="Helical" evidence="5">
    <location>
        <begin position="105"/>
        <end position="128"/>
    </location>
</feature>
<name>A0A161R434_9PROT</name>
<reference evidence="6 7" key="1">
    <citation type="submission" date="2015-12" db="EMBL/GenBank/DDBJ databases">
        <title>Genome sequence of Tistrella mobilis MCCC 1A02139.</title>
        <authorList>
            <person name="Lu L."/>
            <person name="Lai Q."/>
            <person name="Shao Z."/>
            <person name="Qian P."/>
        </authorList>
    </citation>
    <scope>NUCLEOTIDE SEQUENCE [LARGE SCALE GENOMIC DNA]</scope>
    <source>
        <strain evidence="6 7">MCCC 1A02139</strain>
    </source>
</reference>
<evidence type="ECO:0008006" key="8">
    <source>
        <dbReference type="Google" id="ProtNLM"/>
    </source>
</evidence>
<feature type="transmembrane region" description="Helical" evidence="5">
    <location>
        <begin position="15"/>
        <end position="33"/>
    </location>
</feature>
<dbReference type="OrthoDB" id="9811701at2"/>
<dbReference type="Pfam" id="PF04172">
    <property type="entry name" value="LrgB"/>
    <property type="match status" value="1"/>
</dbReference>
<feature type="transmembrane region" description="Helical" evidence="5">
    <location>
        <begin position="75"/>
        <end position="93"/>
    </location>
</feature>
<protein>
    <recommendedName>
        <fullName evidence="8">LrgB family protein</fullName>
    </recommendedName>
</protein>
<keyword evidence="3 5" id="KW-1133">Transmembrane helix</keyword>
<dbReference type="PANTHER" id="PTHR30249:SF0">
    <property type="entry name" value="PLASTIDAL GLYCOLATE_GLYCERATE TRANSLOCATOR 1, CHLOROPLASTIC"/>
    <property type="match status" value="1"/>
</dbReference>
<evidence type="ECO:0000256" key="4">
    <source>
        <dbReference type="ARBA" id="ARBA00023136"/>
    </source>
</evidence>
<organism evidence="6 7">
    <name type="scientific">Tistrella mobilis</name>
    <dbReference type="NCBI Taxonomy" id="171437"/>
    <lineage>
        <taxon>Bacteria</taxon>
        <taxon>Pseudomonadati</taxon>
        <taxon>Pseudomonadota</taxon>
        <taxon>Alphaproteobacteria</taxon>
        <taxon>Geminicoccales</taxon>
        <taxon>Geminicoccaceae</taxon>
        <taxon>Tistrella</taxon>
    </lineage>
</organism>
<evidence type="ECO:0000256" key="5">
    <source>
        <dbReference type="SAM" id="Phobius"/>
    </source>
</evidence>
<dbReference type="AlphaFoldDB" id="A0A161R434"/>
<gene>
    <name evidence="6" type="ORF">AUP44_04480</name>
</gene>
<dbReference type="GO" id="GO:0016020">
    <property type="term" value="C:membrane"/>
    <property type="evidence" value="ECO:0007669"/>
    <property type="project" value="UniProtKB-SubCell"/>
</dbReference>
<proteinExistence type="predicted"/>
<dbReference type="InterPro" id="IPR007300">
    <property type="entry name" value="CidB/LrgB"/>
</dbReference>
<dbReference type="Proteomes" id="UP000075787">
    <property type="component" value="Unassembled WGS sequence"/>
</dbReference>
<comment type="caution">
    <text evidence="6">The sequence shown here is derived from an EMBL/GenBank/DDBJ whole genome shotgun (WGS) entry which is preliminary data.</text>
</comment>
<feature type="transmembrane region" description="Helical" evidence="5">
    <location>
        <begin position="221"/>
        <end position="241"/>
    </location>
</feature>
<dbReference type="PANTHER" id="PTHR30249">
    <property type="entry name" value="PUTATIVE SEROTONIN TRANSPORTER"/>
    <property type="match status" value="1"/>
</dbReference>
<feature type="transmembrane region" description="Helical" evidence="5">
    <location>
        <begin position="45"/>
        <end position="63"/>
    </location>
</feature>
<keyword evidence="4 5" id="KW-0472">Membrane</keyword>
<dbReference type="EMBL" id="LPZR01000151">
    <property type="protein sequence ID" value="KYO52655.1"/>
    <property type="molecule type" value="Genomic_DNA"/>
</dbReference>